<evidence type="ECO:0000313" key="5">
    <source>
        <dbReference type="EMBL" id="WHS63656.1"/>
    </source>
</evidence>
<dbReference type="InterPro" id="IPR028082">
    <property type="entry name" value="Peripla_BP_I"/>
</dbReference>
<comment type="subcellular location">
    <subcellularLocation>
        <location evidence="1">Cell envelope</location>
    </subcellularLocation>
</comment>
<proteinExistence type="inferred from homology"/>
<organism evidence="5 6">
    <name type="scientific">Comamonas resistens</name>
    <dbReference type="NCBI Taxonomy" id="3046670"/>
    <lineage>
        <taxon>Bacteria</taxon>
        <taxon>Pseudomonadati</taxon>
        <taxon>Pseudomonadota</taxon>
        <taxon>Betaproteobacteria</taxon>
        <taxon>Burkholderiales</taxon>
        <taxon>Comamonadaceae</taxon>
        <taxon>Comamonas</taxon>
    </lineage>
</organism>
<evidence type="ECO:0000259" key="4">
    <source>
        <dbReference type="Pfam" id="PF13407"/>
    </source>
</evidence>
<dbReference type="EMBL" id="CP125947">
    <property type="protein sequence ID" value="WHS63656.1"/>
    <property type="molecule type" value="Genomic_DNA"/>
</dbReference>
<evidence type="ECO:0000256" key="2">
    <source>
        <dbReference type="ARBA" id="ARBA00007639"/>
    </source>
</evidence>
<evidence type="ECO:0000256" key="3">
    <source>
        <dbReference type="ARBA" id="ARBA00022729"/>
    </source>
</evidence>
<dbReference type="Gene3D" id="3.40.50.2300">
    <property type="match status" value="2"/>
</dbReference>
<name>A0ABY8SN41_9BURK</name>
<evidence type="ECO:0000256" key="1">
    <source>
        <dbReference type="ARBA" id="ARBA00004196"/>
    </source>
</evidence>
<dbReference type="Pfam" id="PF13407">
    <property type="entry name" value="Peripla_BP_4"/>
    <property type="match status" value="1"/>
</dbReference>
<dbReference type="InterPro" id="IPR025997">
    <property type="entry name" value="SBP_2_dom"/>
</dbReference>
<comment type="similarity">
    <text evidence="2">Belongs to the bacterial solute-binding protein 2 family.</text>
</comment>
<accession>A0ABY8SN41</accession>
<dbReference type="PANTHER" id="PTHR46847">
    <property type="entry name" value="D-ALLOSE-BINDING PERIPLASMIC PROTEIN-RELATED"/>
    <property type="match status" value="1"/>
</dbReference>
<dbReference type="RefSeq" id="WP_283484814.1">
    <property type="nucleotide sequence ID" value="NZ_CP125947.1"/>
</dbReference>
<feature type="domain" description="Periplasmic binding protein" evidence="4">
    <location>
        <begin position="29"/>
        <end position="309"/>
    </location>
</feature>
<evidence type="ECO:0000313" key="6">
    <source>
        <dbReference type="Proteomes" id="UP001240697"/>
    </source>
</evidence>
<dbReference type="Proteomes" id="UP001240697">
    <property type="component" value="Chromosome"/>
</dbReference>
<dbReference type="CDD" id="cd06324">
    <property type="entry name" value="PBP1_ABC_sugar_binding-like"/>
    <property type="match status" value="1"/>
</dbReference>
<sequence length="370" mass="41029">MNAFTQRGWAAWLLLMLALAPQWGWAQSVVFINPGRSNEAYWRTASDAMAAAAVSLGMPLEIRYAERNPLQAISIARELAARPKASRPRFVMFVNESSVAPEILRTLEAAQIDSFMAFNGIQESARSQLGRPRETFRHWLGSLEPQAEEAGYLTAKALIEVARASRVAQASDGKLQMLAIAGDRSTSSSIERNAGMRRAVAEAGDVVLQQEVFGGWSRERAAEQMRVLMQRYPQVRTVWAGNDEMALGAMDAWREAGGKPGRDGFFGAINTSAAALTAVRSGELAALAGGHFMAGAWALVMLYDYAHGRDFKPEGLELQKAMFVLFDPLLADRFERRFSASQKPLDFRKYSKALNPKLDRYSFEIEKQLR</sequence>
<gene>
    <name evidence="5" type="ORF">QMY55_14025</name>
</gene>
<reference evidence="5 6" key="1">
    <citation type="submission" date="2023-05" db="EMBL/GenBank/DDBJ databases">
        <authorList>
            <person name="Yin Y."/>
            <person name="Lu Z."/>
        </authorList>
    </citation>
    <scope>NUCLEOTIDE SEQUENCE [LARGE SCALE GENOMIC DNA]</scope>
    <source>
        <strain evidence="5 6">ZM22</strain>
    </source>
</reference>
<keyword evidence="3" id="KW-0732">Signal</keyword>
<dbReference type="SUPFAM" id="SSF53822">
    <property type="entry name" value="Periplasmic binding protein-like I"/>
    <property type="match status" value="1"/>
</dbReference>
<protein>
    <submittedName>
        <fullName evidence="5">ABC transporter substrate-binding protein</fullName>
    </submittedName>
</protein>
<keyword evidence="6" id="KW-1185">Reference proteome</keyword>
<dbReference type="PANTHER" id="PTHR46847:SF2">
    <property type="entry name" value="ABC TRANSPORTER SUGAR-BINDING PROTEIN"/>
    <property type="match status" value="1"/>
</dbReference>